<dbReference type="STRING" id="497965.Cyan7822_0860"/>
<evidence type="ECO:0000313" key="1">
    <source>
        <dbReference type="EMBL" id="ADN12880.1"/>
    </source>
</evidence>
<dbReference type="RefSeq" id="WP_013320990.1">
    <property type="nucleotide sequence ID" value="NC_014501.1"/>
</dbReference>
<accession>E0UCC3</accession>
<name>E0UCC3_GLOV7</name>
<protein>
    <submittedName>
        <fullName evidence="1">Uncharacterized protein</fullName>
    </submittedName>
</protein>
<gene>
    <name evidence="1" type="ordered locus">Cyan7822_0860</name>
</gene>
<proteinExistence type="predicted"/>
<dbReference type="KEGG" id="cyj:Cyan7822_0860"/>
<dbReference type="HOGENOM" id="CLU_2860212_0_0_3"/>
<reference evidence="2" key="1">
    <citation type="journal article" date="2011" name="MBio">
        <title>Novel metabolic attributes of the genus Cyanothece, comprising a group of unicellular nitrogen-fixing Cyanobacteria.</title>
        <authorList>
            <person name="Bandyopadhyay A."/>
            <person name="Elvitigala T."/>
            <person name="Welsh E."/>
            <person name="Stockel J."/>
            <person name="Liberton M."/>
            <person name="Min H."/>
            <person name="Sherman L.A."/>
            <person name="Pakrasi H.B."/>
        </authorList>
    </citation>
    <scope>NUCLEOTIDE SEQUENCE [LARGE SCALE GENOMIC DNA]</scope>
    <source>
        <strain evidence="2">PCC 7822</strain>
    </source>
</reference>
<sequence>MSLDHSGSLQEKSLLDLELETDEDGYHPYFGKHKLKEIEESRQRMKATIADWRSNIHRWRGYRK</sequence>
<dbReference type="EMBL" id="CP002198">
    <property type="protein sequence ID" value="ADN12880.1"/>
    <property type="molecule type" value="Genomic_DNA"/>
</dbReference>
<organism evidence="1 2">
    <name type="scientific">Gloeothece verrucosa (strain PCC 7822)</name>
    <name type="common">Cyanothece sp. (strain PCC 7822)</name>
    <dbReference type="NCBI Taxonomy" id="497965"/>
    <lineage>
        <taxon>Bacteria</taxon>
        <taxon>Bacillati</taxon>
        <taxon>Cyanobacteriota</taxon>
        <taxon>Cyanophyceae</taxon>
        <taxon>Oscillatoriophycideae</taxon>
        <taxon>Chroococcales</taxon>
        <taxon>Aphanothecaceae</taxon>
        <taxon>Gloeothece</taxon>
        <taxon>Gloeothece verrucosa</taxon>
    </lineage>
</organism>
<keyword evidence="2" id="KW-1185">Reference proteome</keyword>
<dbReference type="AlphaFoldDB" id="E0UCC3"/>
<evidence type="ECO:0000313" key="2">
    <source>
        <dbReference type="Proteomes" id="UP000008206"/>
    </source>
</evidence>
<dbReference type="Proteomes" id="UP000008206">
    <property type="component" value="Chromosome"/>
</dbReference>